<evidence type="ECO:0000313" key="2">
    <source>
        <dbReference type="EMBL" id="CAB4180144.1"/>
    </source>
</evidence>
<dbReference type="EMBL" id="LR797505">
    <property type="protein sequence ID" value="CAB4221819.1"/>
    <property type="molecule type" value="Genomic_DNA"/>
</dbReference>
<sequence>MQLVKGSYQHAMYEAAVVITKTPNYSDTGLKIGYTERWAISGILQAATQSELTTALVALELAYSRDGEDVSLVTATGGNSSHYIRASGCLYVRSSGVSYPVGTGAQYSTFRNYEVTIEAGVSIGANGLISAPGSVADLMSYSESISYTGNGGPVKMYVPVISGDWPEQETNSKSPTVIVQQGQAVGMNGKPTIPNPLYPDRIQNPQNDYRVSLDWPRSFFPVKTQYAVSWSYTFTFMGSPPTVFPVGPQ</sequence>
<name>A0A6J5QKJ2_9CAUD</name>
<evidence type="ECO:0000313" key="3">
    <source>
        <dbReference type="EMBL" id="CAB4190430.1"/>
    </source>
</evidence>
<protein>
    <submittedName>
        <fullName evidence="2">Uncharacterized protein</fullName>
    </submittedName>
</protein>
<dbReference type="EMBL" id="LR796439">
    <property type="protein sequence ID" value="CAB4144696.1"/>
    <property type="molecule type" value="Genomic_DNA"/>
</dbReference>
<reference evidence="2" key="1">
    <citation type="submission" date="2020-05" db="EMBL/GenBank/DDBJ databases">
        <authorList>
            <person name="Chiriac C."/>
            <person name="Salcher M."/>
            <person name="Ghai R."/>
            <person name="Kavagutti S V."/>
        </authorList>
    </citation>
    <scope>NUCLEOTIDE SEQUENCE</scope>
</reference>
<organism evidence="2">
    <name type="scientific">uncultured Caudovirales phage</name>
    <dbReference type="NCBI Taxonomy" id="2100421"/>
    <lineage>
        <taxon>Viruses</taxon>
        <taxon>Duplodnaviria</taxon>
        <taxon>Heunggongvirae</taxon>
        <taxon>Uroviricota</taxon>
        <taxon>Caudoviricetes</taxon>
        <taxon>Peduoviridae</taxon>
        <taxon>Maltschvirus</taxon>
        <taxon>Maltschvirus maltsch</taxon>
    </lineage>
</organism>
<accession>A0A6J5QKJ2</accession>
<evidence type="ECO:0000313" key="4">
    <source>
        <dbReference type="EMBL" id="CAB4221819.1"/>
    </source>
</evidence>
<evidence type="ECO:0000313" key="1">
    <source>
        <dbReference type="EMBL" id="CAB4144696.1"/>
    </source>
</evidence>
<gene>
    <name evidence="2" type="ORF">UFOVP1045_6</name>
    <name evidence="3" type="ORF">UFOVP1194_60</name>
    <name evidence="4" type="ORF">UFOVP1641_56</name>
    <name evidence="1" type="ORF">UFOVP466_59</name>
</gene>
<proteinExistence type="predicted"/>
<dbReference type="EMBL" id="LR797152">
    <property type="protein sequence ID" value="CAB4190430.1"/>
    <property type="molecule type" value="Genomic_DNA"/>
</dbReference>
<dbReference type="EMBL" id="LR796996">
    <property type="protein sequence ID" value="CAB4180144.1"/>
    <property type="molecule type" value="Genomic_DNA"/>
</dbReference>